<proteinExistence type="predicted"/>
<keyword evidence="4 6" id="KW-1133">Transmembrane helix</keyword>
<feature type="transmembrane region" description="Helical" evidence="6">
    <location>
        <begin position="9"/>
        <end position="31"/>
    </location>
</feature>
<keyword evidence="3 6" id="KW-0812">Transmembrane</keyword>
<keyword evidence="9" id="KW-1185">Reference proteome</keyword>
<feature type="transmembrane region" description="Helical" evidence="6">
    <location>
        <begin position="73"/>
        <end position="96"/>
    </location>
</feature>
<evidence type="ECO:0000256" key="2">
    <source>
        <dbReference type="ARBA" id="ARBA00022475"/>
    </source>
</evidence>
<dbReference type="InterPro" id="IPR011701">
    <property type="entry name" value="MFS"/>
</dbReference>
<evidence type="ECO:0000256" key="1">
    <source>
        <dbReference type="ARBA" id="ARBA00004651"/>
    </source>
</evidence>
<evidence type="ECO:0000256" key="3">
    <source>
        <dbReference type="ARBA" id="ARBA00022692"/>
    </source>
</evidence>
<dbReference type="GO" id="GO:0022857">
    <property type="term" value="F:transmembrane transporter activity"/>
    <property type="evidence" value="ECO:0007669"/>
    <property type="project" value="InterPro"/>
</dbReference>
<organism evidence="8 9">
    <name type="scientific">Pedobacter caeni</name>
    <dbReference type="NCBI Taxonomy" id="288992"/>
    <lineage>
        <taxon>Bacteria</taxon>
        <taxon>Pseudomonadati</taxon>
        <taxon>Bacteroidota</taxon>
        <taxon>Sphingobacteriia</taxon>
        <taxon>Sphingobacteriales</taxon>
        <taxon>Sphingobacteriaceae</taxon>
        <taxon>Pedobacter</taxon>
    </lineage>
</organism>
<dbReference type="GO" id="GO:0005886">
    <property type="term" value="C:plasma membrane"/>
    <property type="evidence" value="ECO:0007669"/>
    <property type="project" value="UniProtKB-SubCell"/>
</dbReference>
<dbReference type="EMBL" id="FQUQ01000004">
    <property type="protein sequence ID" value="SHG18677.1"/>
    <property type="molecule type" value="Genomic_DNA"/>
</dbReference>
<feature type="transmembrane region" description="Helical" evidence="6">
    <location>
        <begin position="266"/>
        <end position="284"/>
    </location>
</feature>
<dbReference type="PANTHER" id="PTHR43124">
    <property type="entry name" value="PURINE EFFLUX PUMP PBUE"/>
    <property type="match status" value="1"/>
</dbReference>
<dbReference type="Pfam" id="PF07690">
    <property type="entry name" value="MFS_1"/>
    <property type="match status" value="1"/>
</dbReference>
<dbReference type="CDD" id="cd17473">
    <property type="entry name" value="MFS_arabinose_efflux_permease_like"/>
    <property type="match status" value="1"/>
</dbReference>
<sequence>MKSLSNTGIFALLLCSSLTIMVGTVIAPSLTEVSMQLGFTRNPGWLITLPALGVVLFAPIAGKLMDRKGPYTLMCWGLIPYALFGVIGIWLSHPILLIADRILLGAATAAIQTSGTGLIAHFFENESRIKMIAWQGMAIESGGVLFLSLGGILAELNWQYPFFIYLIAILCLFLVRLSIPKVKAMPNSEQQLPSPMIPKSMIQIVSHVVMAMILFFIVVVGLPQYLPHSFGFSTSSTGYFMAFISIIAVCTASIIPMLIRQIGSKYTLATGFGFFAAAHLLYFFSGHISYLILAAIATGTGFGFTIPLLNHLTLEESTIHNRGRNLGYYSIGIFGGQFLSSFMELLSLDMKTTFLVAATIGTLVASSLFYQARKTAASIVNNNFNLNK</sequence>
<keyword evidence="2" id="KW-1003">Cell membrane</keyword>
<name>A0A1M5HRW4_9SPHI</name>
<accession>A0A1M5HRW4</accession>
<protein>
    <submittedName>
        <fullName evidence="8">Predicted arabinose efflux permease, MFS family</fullName>
    </submittedName>
</protein>
<dbReference type="RefSeq" id="WP_073233572.1">
    <property type="nucleotide sequence ID" value="NZ_FQUQ01000004.1"/>
</dbReference>
<evidence type="ECO:0000256" key="6">
    <source>
        <dbReference type="SAM" id="Phobius"/>
    </source>
</evidence>
<feature type="transmembrane region" description="Helical" evidence="6">
    <location>
        <begin position="238"/>
        <end position="259"/>
    </location>
</feature>
<keyword evidence="5 6" id="KW-0472">Membrane</keyword>
<feature type="transmembrane region" description="Helical" evidence="6">
    <location>
        <begin position="102"/>
        <end position="120"/>
    </location>
</feature>
<dbReference type="SUPFAM" id="SSF103473">
    <property type="entry name" value="MFS general substrate transporter"/>
    <property type="match status" value="1"/>
</dbReference>
<comment type="subcellular location">
    <subcellularLocation>
        <location evidence="1">Cell membrane</location>
        <topology evidence="1">Multi-pass membrane protein</topology>
    </subcellularLocation>
</comment>
<reference evidence="9" key="1">
    <citation type="submission" date="2016-11" db="EMBL/GenBank/DDBJ databases">
        <authorList>
            <person name="Varghese N."/>
            <person name="Submissions S."/>
        </authorList>
    </citation>
    <scope>NUCLEOTIDE SEQUENCE [LARGE SCALE GENOMIC DNA]</scope>
    <source>
        <strain evidence="9">DSM 16990</strain>
    </source>
</reference>
<feature type="transmembrane region" description="Helical" evidence="6">
    <location>
        <begin position="43"/>
        <end position="61"/>
    </location>
</feature>
<dbReference type="OrthoDB" id="8708623at2"/>
<feature type="transmembrane region" description="Helical" evidence="6">
    <location>
        <begin position="290"/>
        <end position="314"/>
    </location>
</feature>
<feature type="transmembrane region" description="Helical" evidence="6">
    <location>
        <begin position="200"/>
        <end position="226"/>
    </location>
</feature>
<dbReference type="InterPro" id="IPR020846">
    <property type="entry name" value="MFS_dom"/>
</dbReference>
<feature type="transmembrane region" description="Helical" evidence="6">
    <location>
        <begin position="160"/>
        <end position="179"/>
    </location>
</feature>
<feature type="transmembrane region" description="Helical" evidence="6">
    <location>
        <begin position="132"/>
        <end position="154"/>
    </location>
</feature>
<evidence type="ECO:0000256" key="5">
    <source>
        <dbReference type="ARBA" id="ARBA00023136"/>
    </source>
</evidence>
<feature type="transmembrane region" description="Helical" evidence="6">
    <location>
        <begin position="326"/>
        <end position="346"/>
    </location>
</feature>
<feature type="transmembrane region" description="Helical" evidence="6">
    <location>
        <begin position="352"/>
        <end position="370"/>
    </location>
</feature>
<dbReference type="Gene3D" id="1.20.1250.20">
    <property type="entry name" value="MFS general substrate transporter like domains"/>
    <property type="match status" value="1"/>
</dbReference>
<dbReference type="InterPro" id="IPR050189">
    <property type="entry name" value="MFS_Efflux_Transporters"/>
</dbReference>
<gene>
    <name evidence="8" type="ORF">SAMN04488522_104784</name>
</gene>
<dbReference type="AlphaFoldDB" id="A0A1M5HRW4"/>
<feature type="domain" description="Major facilitator superfamily (MFS) profile" evidence="7">
    <location>
        <begin position="8"/>
        <end position="376"/>
    </location>
</feature>
<dbReference type="PANTHER" id="PTHR43124:SF3">
    <property type="entry name" value="CHLORAMPHENICOL EFFLUX PUMP RV0191"/>
    <property type="match status" value="1"/>
</dbReference>
<dbReference type="InterPro" id="IPR036259">
    <property type="entry name" value="MFS_trans_sf"/>
</dbReference>
<dbReference type="PROSITE" id="PS50850">
    <property type="entry name" value="MFS"/>
    <property type="match status" value="1"/>
</dbReference>
<evidence type="ECO:0000259" key="7">
    <source>
        <dbReference type="PROSITE" id="PS50850"/>
    </source>
</evidence>
<evidence type="ECO:0000313" key="8">
    <source>
        <dbReference type="EMBL" id="SHG18677.1"/>
    </source>
</evidence>
<dbReference type="STRING" id="288992.SAMN04488522_104784"/>
<evidence type="ECO:0000313" key="9">
    <source>
        <dbReference type="Proteomes" id="UP000184287"/>
    </source>
</evidence>
<evidence type="ECO:0000256" key="4">
    <source>
        <dbReference type="ARBA" id="ARBA00022989"/>
    </source>
</evidence>
<dbReference type="Proteomes" id="UP000184287">
    <property type="component" value="Unassembled WGS sequence"/>
</dbReference>